<keyword evidence="5 9" id="KW-1133">Transmembrane helix</keyword>
<keyword evidence="12" id="KW-1185">Reference proteome</keyword>
<keyword evidence="4 8" id="KW-0812">Transmembrane</keyword>
<evidence type="ECO:0000256" key="3">
    <source>
        <dbReference type="ARBA" id="ARBA00022448"/>
    </source>
</evidence>
<keyword evidence="10" id="KW-0732">Signal</keyword>
<keyword evidence="3 8" id="KW-0813">Transport</keyword>
<dbReference type="Proteomes" id="UP000677054">
    <property type="component" value="Unassembled WGS sequence"/>
</dbReference>
<dbReference type="EMBL" id="LR905371">
    <property type="protein sequence ID" value="CAD7253446.1"/>
    <property type="molecule type" value="Genomic_DNA"/>
</dbReference>
<evidence type="ECO:0000256" key="9">
    <source>
        <dbReference type="SAM" id="Phobius"/>
    </source>
</evidence>
<evidence type="ECO:0000256" key="4">
    <source>
        <dbReference type="ARBA" id="ARBA00022692"/>
    </source>
</evidence>
<feature type="non-terminal residue" evidence="11">
    <location>
        <position position="131"/>
    </location>
</feature>
<evidence type="ECO:0000256" key="5">
    <source>
        <dbReference type="ARBA" id="ARBA00022989"/>
    </source>
</evidence>
<evidence type="ECO:0000256" key="7">
    <source>
        <dbReference type="ARBA" id="ARBA00045280"/>
    </source>
</evidence>
<feature type="chain" id="PRO_5036209989" evidence="10">
    <location>
        <begin position="18"/>
        <end position="131"/>
    </location>
</feature>
<keyword evidence="6 9" id="KW-0472">Membrane</keyword>
<name>A0A7R9AFT1_9CRUS</name>
<dbReference type="PANTHER" id="PTHR43829">
    <property type="entry name" value="AQUAPORIN OR AQUAGLYCEROPORIN RELATED"/>
    <property type="match status" value="1"/>
</dbReference>
<dbReference type="OrthoDB" id="3222at2759"/>
<evidence type="ECO:0000256" key="10">
    <source>
        <dbReference type="SAM" id="SignalP"/>
    </source>
</evidence>
<feature type="transmembrane region" description="Helical" evidence="9">
    <location>
        <begin position="29"/>
        <end position="48"/>
    </location>
</feature>
<evidence type="ECO:0000313" key="12">
    <source>
        <dbReference type="Proteomes" id="UP000677054"/>
    </source>
</evidence>
<dbReference type="InterPro" id="IPR050363">
    <property type="entry name" value="MIP/Aquaporin"/>
</dbReference>
<dbReference type="EMBL" id="CAJPEV010005854">
    <property type="protein sequence ID" value="CAG0903598.1"/>
    <property type="molecule type" value="Genomic_DNA"/>
</dbReference>
<feature type="signal peptide" evidence="10">
    <location>
        <begin position="1"/>
        <end position="17"/>
    </location>
</feature>
<evidence type="ECO:0000313" key="11">
    <source>
        <dbReference type="EMBL" id="CAD7253446.1"/>
    </source>
</evidence>
<dbReference type="InterPro" id="IPR023271">
    <property type="entry name" value="Aquaporin-like"/>
</dbReference>
<evidence type="ECO:0000256" key="2">
    <source>
        <dbReference type="ARBA" id="ARBA00006175"/>
    </source>
</evidence>
<dbReference type="Pfam" id="PF00230">
    <property type="entry name" value="MIP"/>
    <property type="match status" value="1"/>
</dbReference>
<evidence type="ECO:0000256" key="6">
    <source>
        <dbReference type="ARBA" id="ARBA00023136"/>
    </source>
</evidence>
<feature type="transmembrane region" description="Helical" evidence="9">
    <location>
        <begin position="60"/>
        <end position="77"/>
    </location>
</feature>
<comment type="subcellular location">
    <subcellularLocation>
        <location evidence="1">Membrane</location>
        <topology evidence="1">Multi-pass membrane protein</topology>
    </subcellularLocation>
</comment>
<dbReference type="GO" id="GO:0016323">
    <property type="term" value="C:basolateral plasma membrane"/>
    <property type="evidence" value="ECO:0007669"/>
    <property type="project" value="TreeGrafter"/>
</dbReference>
<feature type="transmembrane region" description="Helical" evidence="9">
    <location>
        <begin position="83"/>
        <end position="104"/>
    </location>
</feature>
<accession>A0A7R9AFT1</accession>
<dbReference type="InterPro" id="IPR000425">
    <property type="entry name" value="MIP"/>
</dbReference>
<dbReference type="GO" id="GO:0015254">
    <property type="term" value="F:glycerol channel activity"/>
    <property type="evidence" value="ECO:0007669"/>
    <property type="project" value="TreeGrafter"/>
</dbReference>
<gene>
    <name evidence="11" type="ORF">DSTB1V02_LOCUS13196</name>
</gene>
<reference evidence="11" key="1">
    <citation type="submission" date="2020-11" db="EMBL/GenBank/DDBJ databases">
        <authorList>
            <person name="Tran Van P."/>
        </authorList>
    </citation>
    <scope>NUCLEOTIDE SEQUENCE</scope>
</reference>
<dbReference type="GO" id="GO:0015250">
    <property type="term" value="F:water channel activity"/>
    <property type="evidence" value="ECO:0007669"/>
    <property type="project" value="TreeGrafter"/>
</dbReference>
<dbReference type="PANTHER" id="PTHR43829:SF9">
    <property type="entry name" value="AQUAPORIN-9"/>
    <property type="match status" value="1"/>
</dbReference>
<evidence type="ECO:0000256" key="8">
    <source>
        <dbReference type="RuleBase" id="RU000477"/>
    </source>
</evidence>
<sequence length="131" mass="14052">VVGTAILLLMVSAITDGRNMEVSKGMVPLYVGATVAGVGMAYGWNCNYSINPAKDMGPRLFTAVAGWGTGVFEHGAGDLQNFWWIPLLAPHVGGVLGASLYMLFVGLHWPDDRYDVTADGDPSKIPWERPS</sequence>
<organism evidence="11">
    <name type="scientific">Darwinula stevensoni</name>
    <dbReference type="NCBI Taxonomy" id="69355"/>
    <lineage>
        <taxon>Eukaryota</taxon>
        <taxon>Metazoa</taxon>
        <taxon>Ecdysozoa</taxon>
        <taxon>Arthropoda</taxon>
        <taxon>Crustacea</taxon>
        <taxon>Oligostraca</taxon>
        <taxon>Ostracoda</taxon>
        <taxon>Podocopa</taxon>
        <taxon>Podocopida</taxon>
        <taxon>Darwinulocopina</taxon>
        <taxon>Darwinuloidea</taxon>
        <taxon>Darwinulidae</taxon>
        <taxon>Darwinula</taxon>
    </lineage>
</organism>
<comment type="similarity">
    <text evidence="2 8">Belongs to the MIP/aquaporin (TC 1.A.8) family.</text>
</comment>
<dbReference type="Gene3D" id="1.20.1080.10">
    <property type="entry name" value="Glycerol uptake facilitator protein"/>
    <property type="match status" value="1"/>
</dbReference>
<dbReference type="PRINTS" id="PR00783">
    <property type="entry name" value="MINTRINSICP"/>
</dbReference>
<protein>
    <submittedName>
        <fullName evidence="11">Uncharacterized protein</fullName>
    </submittedName>
</protein>
<proteinExistence type="inferred from homology"/>
<dbReference type="SUPFAM" id="SSF81338">
    <property type="entry name" value="Aquaporin-like"/>
    <property type="match status" value="1"/>
</dbReference>
<evidence type="ECO:0000256" key="1">
    <source>
        <dbReference type="ARBA" id="ARBA00004141"/>
    </source>
</evidence>
<comment type="function">
    <text evidence="7">Aquaglyceroporin that may modulate the water content and osmolytes during anhydrobiosis.</text>
</comment>
<dbReference type="AlphaFoldDB" id="A0A7R9AFT1"/>